<keyword evidence="4" id="KW-1185">Reference proteome</keyword>
<keyword evidence="2" id="KW-1133">Transmembrane helix</keyword>
<keyword evidence="2" id="KW-0472">Membrane</keyword>
<sequence>MLHFAPLPDNNPTTTTIQPQPRKKRLKRRERDQLRVSPSIVDEETGRLGLCGCGGPGVGGGGVCQGRWRGVVITSPGEALRSVLLVVALAGLSLLTWVALHLQARLDATQHLIASGKRLSGGVTCNDTWPRQNQVL</sequence>
<protein>
    <submittedName>
        <fullName evidence="3">Uncharacterized protein</fullName>
    </submittedName>
</protein>
<dbReference type="Proteomes" id="UP001292094">
    <property type="component" value="Unassembled WGS sequence"/>
</dbReference>
<gene>
    <name evidence="3" type="ORF">Pmani_026169</name>
</gene>
<reference evidence="3" key="1">
    <citation type="submission" date="2023-11" db="EMBL/GenBank/DDBJ databases">
        <title>Genome assemblies of two species of porcelain crab, Petrolisthes cinctipes and Petrolisthes manimaculis (Anomura: Porcellanidae).</title>
        <authorList>
            <person name="Angst P."/>
        </authorList>
    </citation>
    <scope>NUCLEOTIDE SEQUENCE</scope>
    <source>
        <strain evidence="3">PB745_02</strain>
        <tissue evidence="3">Gill</tissue>
    </source>
</reference>
<evidence type="ECO:0000313" key="3">
    <source>
        <dbReference type="EMBL" id="KAK4301697.1"/>
    </source>
</evidence>
<name>A0AAE1TXP0_9EUCA</name>
<comment type="caution">
    <text evidence="3">The sequence shown here is derived from an EMBL/GenBank/DDBJ whole genome shotgun (WGS) entry which is preliminary data.</text>
</comment>
<evidence type="ECO:0000313" key="4">
    <source>
        <dbReference type="Proteomes" id="UP001292094"/>
    </source>
</evidence>
<feature type="transmembrane region" description="Helical" evidence="2">
    <location>
        <begin position="79"/>
        <end position="100"/>
    </location>
</feature>
<dbReference type="EMBL" id="JAWZYT010002841">
    <property type="protein sequence ID" value="KAK4301697.1"/>
    <property type="molecule type" value="Genomic_DNA"/>
</dbReference>
<dbReference type="AlphaFoldDB" id="A0AAE1TXP0"/>
<accession>A0AAE1TXP0</accession>
<feature type="region of interest" description="Disordered" evidence="1">
    <location>
        <begin position="1"/>
        <end position="38"/>
    </location>
</feature>
<evidence type="ECO:0000256" key="1">
    <source>
        <dbReference type="SAM" id="MobiDB-lite"/>
    </source>
</evidence>
<keyword evidence="2" id="KW-0812">Transmembrane</keyword>
<proteinExistence type="predicted"/>
<evidence type="ECO:0000256" key="2">
    <source>
        <dbReference type="SAM" id="Phobius"/>
    </source>
</evidence>
<feature type="compositionally biased region" description="Low complexity" evidence="1">
    <location>
        <begin position="8"/>
        <end position="20"/>
    </location>
</feature>
<organism evidence="3 4">
    <name type="scientific">Petrolisthes manimaculis</name>
    <dbReference type="NCBI Taxonomy" id="1843537"/>
    <lineage>
        <taxon>Eukaryota</taxon>
        <taxon>Metazoa</taxon>
        <taxon>Ecdysozoa</taxon>
        <taxon>Arthropoda</taxon>
        <taxon>Crustacea</taxon>
        <taxon>Multicrustacea</taxon>
        <taxon>Malacostraca</taxon>
        <taxon>Eumalacostraca</taxon>
        <taxon>Eucarida</taxon>
        <taxon>Decapoda</taxon>
        <taxon>Pleocyemata</taxon>
        <taxon>Anomura</taxon>
        <taxon>Galatheoidea</taxon>
        <taxon>Porcellanidae</taxon>
        <taxon>Petrolisthes</taxon>
    </lineage>
</organism>